<dbReference type="AlphaFoldDB" id="A0A2T3Z233"/>
<protein>
    <submittedName>
        <fullName evidence="1">Uncharacterized protein</fullName>
    </submittedName>
</protein>
<accession>A0A2T3Z233</accession>
<gene>
    <name evidence="1" type="ORF">M441DRAFT_71215</name>
</gene>
<proteinExistence type="predicted"/>
<evidence type="ECO:0000313" key="2">
    <source>
        <dbReference type="Proteomes" id="UP000240493"/>
    </source>
</evidence>
<name>A0A2T3Z233_TRIA4</name>
<reference evidence="1 2" key="1">
    <citation type="submission" date="2016-07" db="EMBL/GenBank/DDBJ databases">
        <title>Multiple horizontal gene transfer events from other fungi enriched the ability of initially mycotrophic Trichoderma (Ascomycota) to feed on dead plant biomass.</title>
        <authorList>
            <consortium name="DOE Joint Genome Institute"/>
            <person name="Aerts A."/>
            <person name="Atanasova L."/>
            <person name="Chenthamara K."/>
            <person name="Zhang J."/>
            <person name="Grujic M."/>
            <person name="Henrissat B."/>
            <person name="Kuo A."/>
            <person name="Salamov A."/>
            <person name="Lipzen A."/>
            <person name="Labutti K."/>
            <person name="Barry K."/>
            <person name="Miao Y."/>
            <person name="Rahimi M.J."/>
            <person name="Shen Q."/>
            <person name="Grigoriev I.V."/>
            <person name="Kubicek C.P."/>
            <person name="Druzhinina I.S."/>
        </authorList>
    </citation>
    <scope>NUCLEOTIDE SEQUENCE [LARGE SCALE GENOMIC DNA]</scope>
    <source>
        <strain evidence="1 2">CBS 433.97</strain>
    </source>
</reference>
<organism evidence="1 2">
    <name type="scientific">Trichoderma asperellum (strain ATCC 204424 / CBS 433.97 / NBRC 101777)</name>
    <dbReference type="NCBI Taxonomy" id="1042311"/>
    <lineage>
        <taxon>Eukaryota</taxon>
        <taxon>Fungi</taxon>
        <taxon>Dikarya</taxon>
        <taxon>Ascomycota</taxon>
        <taxon>Pezizomycotina</taxon>
        <taxon>Sordariomycetes</taxon>
        <taxon>Hypocreomycetidae</taxon>
        <taxon>Hypocreales</taxon>
        <taxon>Hypocreaceae</taxon>
        <taxon>Trichoderma</taxon>
    </lineage>
</organism>
<keyword evidence="2" id="KW-1185">Reference proteome</keyword>
<sequence length="79" mass="9003">MQLPLLGQFDATSVLFLARLPMSIEWPTPTDCEADIERRLCLTHLGLWDALSRSNLPRTVSIRIYKNSPTHACFVRFDG</sequence>
<dbReference type="EMBL" id="KZ679265">
    <property type="protein sequence ID" value="PTB38863.1"/>
    <property type="molecule type" value="Genomic_DNA"/>
</dbReference>
<dbReference type="Proteomes" id="UP000240493">
    <property type="component" value="Unassembled WGS sequence"/>
</dbReference>
<evidence type="ECO:0000313" key="1">
    <source>
        <dbReference type="EMBL" id="PTB38863.1"/>
    </source>
</evidence>